<accession>A0ABT0GM48</accession>
<evidence type="ECO:0000313" key="2">
    <source>
        <dbReference type="EMBL" id="MCK7595623.1"/>
    </source>
</evidence>
<comment type="caution">
    <text evidence="2">The sequence shown here is derived from an EMBL/GenBank/DDBJ whole genome shotgun (WGS) entry which is preliminary data.</text>
</comment>
<reference evidence="2" key="1">
    <citation type="submission" date="2022-04" db="EMBL/GenBank/DDBJ databases">
        <title>Lysobacter sp. CAU 1642 isolated from sea sand.</title>
        <authorList>
            <person name="Kim W."/>
        </authorList>
    </citation>
    <scope>NUCLEOTIDE SEQUENCE</scope>
    <source>
        <strain evidence="2">CAU 1642</strain>
    </source>
</reference>
<protein>
    <submittedName>
        <fullName evidence="2">Uncharacterized protein</fullName>
    </submittedName>
</protein>
<gene>
    <name evidence="2" type="ORF">M0G41_18400</name>
</gene>
<keyword evidence="3" id="KW-1185">Reference proteome</keyword>
<keyword evidence="1" id="KW-1133">Transmembrane helix</keyword>
<keyword evidence="1" id="KW-0812">Transmembrane</keyword>
<dbReference type="Proteomes" id="UP001431449">
    <property type="component" value="Unassembled WGS sequence"/>
</dbReference>
<sequence length="180" mass="19468">MKADTLRFLLFPMAALLFCAAHLGYEWFTGGVQSHHLLGRDDLPELSNWLGLLVLPALGIGVGLRARKLDSSTRPARRALWAAILGALAYGAALAITFELDATAVTAVIFFGLFAVALAFPIYRVEYVFGWVIGMSFTFGSMLPLLWAVVFGGLSLVARWLGRHALALFGRMRAARGAVG</sequence>
<feature type="transmembrane region" description="Helical" evidence="1">
    <location>
        <begin position="137"/>
        <end position="162"/>
    </location>
</feature>
<proteinExistence type="predicted"/>
<keyword evidence="1" id="KW-0472">Membrane</keyword>
<dbReference type="EMBL" id="JALNMH010000025">
    <property type="protein sequence ID" value="MCK7595623.1"/>
    <property type="molecule type" value="Genomic_DNA"/>
</dbReference>
<organism evidence="2 3">
    <name type="scientific">Pseudomarimonas salicorniae</name>
    <dbReference type="NCBI Taxonomy" id="2933270"/>
    <lineage>
        <taxon>Bacteria</taxon>
        <taxon>Pseudomonadati</taxon>
        <taxon>Pseudomonadota</taxon>
        <taxon>Gammaproteobacteria</taxon>
        <taxon>Lysobacterales</taxon>
        <taxon>Lysobacteraceae</taxon>
        <taxon>Pseudomarimonas</taxon>
    </lineage>
</organism>
<feature type="transmembrane region" description="Helical" evidence="1">
    <location>
        <begin position="48"/>
        <end position="67"/>
    </location>
</feature>
<name>A0ABT0GM48_9GAMM</name>
<dbReference type="InterPro" id="IPR018130">
    <property type="entry name" value="Ribosomal_uS2_CS"/>
</dbReference>
<feature type="transmembrane region" description="Helical" evidence="1">
    <location>
        <begin position="104"/>
        <end position="125"/>
    </location>
</feature>
<evidence type="ECO:0000313" key="3">
    <source>
        <dbReference type="Proteomes" id="UP001431449"/>
    </source>
</evidence>
<dbReference type="RefSeq" id="WP_248211694.1">
    <property type="nucleotide sequence ID" value="NZ_JALNMH010000025.1"/>
</dbReference>
<dbReference type="PROSITE" id="PS00962">
    <property type="entry name" value="RIBOSOMAL_S2_1"/>
    <property type="match status" value="1"/>
</dbReference>
<feature type="transmembrane region" description="Helical" evidence="1">
    <location>
        <begin position="79"/>
        <end position="98"/>
    </location>
</feature>
<evidence type="ECO:0000256" key="1">
    <source>
        <dbReference type="SAM" id="Phobius"/>
    </source>
</evidence>